<accession>A0A0F9MLL6</accession>
<comment type="caution">
    <text evidence="2">The sequence shown here is derived from an EMBL/GenBank/DDBJ whole genome shotgun (WGS) entry which is preliminary data.</text>
</comment>
<sequence length="70" mass="7251">MSAHDAQNTDRENARAVPAVADRTNALKHVSSESAQAVARRAGSPAEAQNTGRGGRSVDGGRRKGNPTVI</sequence>
<dbReference type="AlphaFoldDB" id="A0A0F9MLL6"/>
<name>A0A0F9MLL6_9ZZZZ</name>
<reference evidence="2" key="1">
    <citation type="journal article" date="2015" name="Nature">
        <title>Complex archaea that bridge the gap between prokaryotes and eukaryotes.</title>
        <authorList>
            <person name="Spang A."/>
            <person name="Saw J.H."/>
            <person name="Jorgensen S.L."/>
            <person name="Zaremba-Niedzwiedzka K."/>
            <person name="Martijn J."/>
            <person name="Lind A.E."/>
            <person name="van Eijk R."/>
            <person name="Schleper C."/>
            <person name="Guy L."/>
            <person name="Ettema T.J."/>
        </authorList>
    </citation>
    <scope>NUCLEOTIDE SEQUENCE</scope>
</reference>
<feature type="region of interest" description="Disordered" evidence="1">
    <location>
        <begin position="1"/>
        <end position="70"/>
    </location>
</feature>
<evidence type="ECO:0000313" key="2">
    <source>
        <dbReference type="EMBL" id="KKM77745.1"/>
    </source>
</evidence>
<protein>
    <submittedName>
        <fullName evidence="2">Uncharacterized protein</fullName>
    </submittedName>
</protein>
<organism evidence="2">
    <name type="scientific">marine sediment metagenome</name>
    <dbReference type="NCBI Taxonomy" id="412755"/>
    <lineage>
        <taxon>unclassified sequences</taxon>
        <taxon>metagenomes</taxon>
        <taxon>ecological metagenomes</taxon>
    </lineage>
</organism>
<dbReference type="EMBL" id="LAZR01008597">
    <property type="protein sequence ID" value="KKM77745.1"/>
    <property type="molecule type" value="Genomic_DNA"/>
</dbReference>
<gene>
    <name evidence="2" type="ORF">LCGC14_1367010</name>
</gene>
<evidence type="ECO:0000256" key="1">
    <source>
        <dbReference type="SAM" id="MobiDB-lite"/>
    </source>
</evidence>
<proteinExistence type="predicted"/>